<dbReference type="OrthoDB" id="9775735at2"/>
<evidence type="ECO:0000256" key="2">
    <source>
        <dbReference type="ARBA" id="ARBA00005658"/>
    </source>
</evidence>
<dbReference type="GO" id="GO:0022857">
    <property type="term" value="F:transmembrane transporter activity"/>
    <property type="evidence" value="ECO:0007669"/>
    <property type="project" value="InterPro"/>
</dbReference>
<dbReference type="EMBL" id="CP017634">
    <property type="protein sequence ID" value="ATW26715.1"/>
    <property type="molecule type" value="Genomic_DNA"/>
</dbReference>
<evidence type="ECO:0000256" key="1">
    <source>
        <dbReference type="ARBA" id="ARBA00004651"/>
    </source>
</evidence>
<proteinExistence type="inferred from homology"/>
<feature type="transmembrane region" description="Helical" evidence="8">
    <location>
        <begin position="471"/>
        <end position="491"/>
    </location>
</feature>
<keyword evidence="10" id="KW-1185">Reference proteome</keyword>
<evidence type="ECO:0000256" key="6">
    <source>
        <dbReference type="ARBA" id="ARBA00022989"/>
    </source>
</evidence>
<evidence type="ECO:0000313" key="9">
    <source>
        <dbReference type="EMBL" id="ATW26715.1"/>
    </source>
</evidence>
<reference evidence="9 10" key="1">
    <citation type="submission" date="2016-10" db="EMBL/GenBank/DDBJ databases">
        <title>Complete Genome Sequence of Peptococcaceae strain DCMF.</title>
        <authorList>
            <person name="Edwards R.J."/>
            <person name="Holland S.I."/>
            <person name="Deshpande N.P."/>
            <person name="Wong Y.K."/>
            <person name="Ertan H."/>
            <person name="Manefield M."/>
            <person name="Russell T.L."/>
            <person name="Lee M.J."/>
        </authorList>
    </citation>
    <scope>NUCLEOTIDE SEQUENCE [LARGE SCALE GENOMIC DNA]</scope>
    <source>
        <strain evidence="9 10">DCMF</strain>
    </source>
</reference>
<dbReference type="KEGG" id="fwa:DCMF_19860"/>
<evidence type="ECO:0000256" key="4">
    <source>
        <dbReference type="ARBA" id="ARBA00022475"/>
    </source>
</evidence>
<dbReference type="InterPro" id="IPR000060">
    <property type="entry name" value="BCCT_transptr"/>
</dbReference>
<comment type="subcellular location">
    <subcellularLocation>
        <location evidence="1">Cell membrane</location>
        <topology evidence="1">Multi-pass membrane protein</topology>
    </subcellularLocation>
</comment>
<protein>
    <recommendedName>
        <fullName evidence="11">BCCT family transporter</fullName>
    </recommendedName>
</protein>
<feature type="transmembrane region" description="Helical" evidence="8">
    <location>
        <begin position="140"/>
        <end position="163"/>
    </location>
</feature>
<dbReference type="Proteomes" id="UP000323521">
    <property type="component" value="Chromosome"/>
</dbReference>
<dbReference type="AlphaFoldDB" id="A0A3G1KWY2"/>
<evidence type="ECO:0000256" key="3">
    <source>
        <dbReference type="ARBA" id="ARBA00022448"/>
    </source>
</evidence>
<evidence type="ECO:0000256" key="5">
    <source>
        <dbReference type="ARBA" id="ARBA00022692"/>
    </source>
</evidence>
<dbReference type="PANTHER" id="PTHR30047:SF7">
    <property type="entry name" value="HIGH-AFFINITY CHOLINE TRANSPORT PROTEIN"/>
    <property type="match status" value="1"/>
</dbReference>
<evidence type="ECO:0000256" key="8">
    <source>
        <dbReference type="SAM" id="Phobius"/>
    </source>
</evidence>
<dbReference type="GO" id="GO:0005886">
    <property type="term" value="C:plasma membrane"/>
    <property type="evidence" value="ECO:0007669"/>
    <property type="project" value="UniProtKB-SubCell"/>
</dbReference>
<name>A0A3G1KWY2_FORW1</name>
<feature type="transmembrane region" description="Helical" evidence="8">
    <location>
        <begin position="90"/>
        <end position="111"/>
    </location>
</feature>
<feature type="transmembrane region" description="Helical" evidence="8">
    <location>
        <begin position="313"/>
        <end position="335"/>
    </location>
</feature>
<feature type="transmembrane region" description="Helical" evidence="8">
    <location>
        <begin position="50"/>
        <end position="70"/>
    </location>
</feature>
<keyword evidence="7 8" id="KW-0472">Membrane</keyword>
<keyword evidence="6 8" id="KW-1133">Transmembrane helix</keyword>
<feature type="transmembrane region" description="Helical" evidence="8">
    <location>
        <begin position="404"/>
        <end position="434"/>
    </location>
</feature>
<keyword evidence="5 8" id="KW-0812">Transmembrane</keyword>
<dbReference type="PANTHER" id="PTHR30047">
    <property type="entry name" value="HIGH-AFFINITY CHOLINE TRANSPORT PROTEIN-RELATED"/>
    <property type="match status" value="1"/>
</dbReference>
<keyword evidence="3" id="KW-0813">Transport</keyword>
<feature type="transmembrane region" description="Helical" evidence="8">
    <location>
        <begin position="227"/>
        <end position="245"/>
    </location>
</feature>
<dbReference type="NCBIfam" id="TIGR00842">
    <property type="entry name" value="bcct"/>
    <property type="match status" value="1"/>
</dbReference>
<evidence type="ECO:0000313" key="10">
    <source>
        <dbReference type="Proteomes" id="UP000323521"/>
    </source>
</evidence>
<evidence type="ECO:0000256" key="7">
    <source>
        <dbReference type="ARBA" id="ARBA00023136"/>
    </source>
</evidence>
<dbReference type="RefSeq" id="WP_148136035.1">
    <property type="nucleotide sequence ID" value="NZ_CP017634.1"/>
</dbReference>
<gene>
    <name evidence="9" type="ORF">DCMF_19860</name>
</gene>
<feature type="transmembrane region" description="Helical" evidence="8">
    <location>
        <begin position="446"/>
        <end position="465"/>
    </location>
</feature>
<evidence type="ECO:0008006" key="11">
    <source>
        <dbReference type="Google" id="ProtNLM"/>
    </source>
</evidence>
<feature type="transmembrane region" description="Helical" evidence="8">
    <location>
        <begin position="347"/>
        <end position="365"/>
    </location>
</feature>
<feature type="transmembrane region" description="Helical" evidence="8">
    <location>
        <begin position="12"/>
        <end position="30"/>
    </location>
</feature>
<organism evidence="9 10">
    <name type="scientific">Formimonas warabiya</name>
    <dbReference type="NCBI Taxonomy" id="1761012"/>
    <lineage>
        <taxon>Bacteria</taxon>
        <taxon>Bacillati</taxon>
        <taxon>Bacillota</taxon>
        <taxon>Clostridia</taxon>
        <taxon>Eubacteriales</taxon>
        <taxon>Peptococcaceae</taxon>
        <taxon>Candidatus Formimonas</taxon>
    </lineage>
</organism>
<dbReference type="Pfam" id="PF02028">
    <property type="entry name" value="BCCT"/>
    <property type="match status" value="1"/>
</dbReference>
<accession>A0A3G1KWY2</accession>
<keyword evidence="4" id="KW-1003">Cell membrane</keyword>
<feature type="transmembrane region" description="Helical" evidence="8">
    <location>
        <begin position="191"/>
        <end position="215"/>
    </location>
</feature>
<feature type="transmembrane region" description="Helical" evidence="8">
    <location>
        <begin position="257"/>
        <end position="276"/>
    </location>
</feature>
<sequence>MKNKFLGVIDTPVFTVTLLFVIILTALGLFNTELLGALANGAFNFTVSNFSWWYLFVTAGYVMFCAWCSLSRFGRIKLGKDHEKPEYSDFAYWSMLFSAGVGVGLIFWGVAEPLMHYLDPPYGIAAATPEAAEVAMRVTIFHWGASVWSGGAVVALPIAYFAYRLGRPMTTATGLIGVLGDNPENTFWGKVINIFTAIAIIFSQATALGTGVMMIKYGMNELFGIPFNNTVAIGITAAVTVMFVYSAVRGVTRGIKIICEVNTWLMFGLIAFFFLFGPTKFILNLFTNTIGSYLQNFLWMSFYTDPVKQGPWLGWWTVFYFAWSISFNIWQGLFIARISRGRTVRQLVFGVMIVPLVFTFIWFTLLGGNALYAEIFKGANIGALVQKDYSAGIFALLSTLPFHVFIGIIVIISIVIFFVTGADAAAVVLGMIMSKGNLNPANGMKILMGSSLGIICIILMTSGGLPMLQTAVIAGGLPISFAIVVYAWSMVKAFQNDVLYEKGNLPETQHIGTRIKSLFTTKA</sequence>
<comment type="similarity">
    <text evidence="2">Belongs to the BCCT transporter (TC 2.A.15) family.</text>
</comment>